<gene>
    <name evidence="2" type="ORF">AVEN_272000_1</name>
</gene>
<sequence length="205" mass="23547">MHTMVISLDIQRAFDHLQYNSIRNSLYEINFPSHTIETLKDILIDRKVTIQTAQGPVSWSQQQRCAQGSSTSPLVWNLVANEIISEEWQPNLHSLAFADDFIFVISEPTGSRLKATAEAALTKFQHWTDKHHLKVPTEKSNTILIRRLVSGPRVKWDNQIIKRSTSLKYLGDHKLNWADHIINMKTKLTHLNQKNLKNSQSQLGT</sequence>
<dbReference type="OrthoDB" id="8049117at2759"/>
<proteinExistence type="predicted"/>
<dbReference type="EMBL" id="BGPR01000172">
    <property type="protein sequence ID" value="GBM01768.1"/>
    <property type="molecule type" value="Genomic_DNA"/>
</dbReference>
<protein>
    <recommendedName>
        <fullName evidence="1">Reverse transcriptase domain-containing protein</fullName>
    </recommendedName>
</protein>
<organism evidence="2 3">
    <name type="scientific">Araneus ventricosus</name>
    <name type="common">Orbweaver spider</name>
    <name type="synonym">Epeira ventricosa</name>
    <dbReference type="NCBI Taxonomy" id="182803"/>
    <lineage>
        <taxon>Eukaryota</taxon>
        <taxon>Metazoa</taxon>
        <taxon>Ecdysozoa</taxon>
        <taxon>Arthropoda</taxon>
        <taxon>Chelicerata</taxon>
        <taxon>Arachnida</taxon>
        <taxon>Araneae</taxon>
        <taxon>Araneomorphae</taxon>
        <taxon>Entelegynae</taxon>
        <taxon>Araneoidea</taxon>
        <taxon>Araneidae</taxon>
        <taxon>Araneus</taxon>
    </lineage>
</organism>
<evidence type="ECO:0000313" key="2">
    <source>
        <dbReference type="EMBL" id="GBM01768.1"/>
    </source>
</evidence>
<dbReference type="InterPro" id="IPR000477">
    <property type="entry name" value="RT_dom"/>
</dbReference>
<evidence type="ECO:0000259" key="1">
    <source>
        <dbReference type="PROSITE" id="PS50878"/>
    </source>
</evidence>
<dbReference type="PROSITE" id="PS50878">
    <property type="entry name" value="RT_POL"/>
    <property type="match status" value="1"/>
</dbReference>
<keyword evidence="3" id="KW-1185">Reference proteome</keyword>
<reference evidence="2 3" key="1">
    <citation type="journal article" date="2019" name="Sci. Rep.">
        <title>Orb-weaving spider Araneus ventricosus genome elucidates the spidroin gene catalogue.</title>
        <authorList>
            <person name="Kono N."/>
            <person name="Nakamura H."/>
            <person name="Ohtoshi R."/>
            <person name="Moran D.A.P."/>
            <person name="Shinohara A."/>
            <person name="Yoshida Y."/>
            <person name="Fujiwara M."/>
            <person name="Mori M."/>
            <person name="Tomita M."/>
            <person name="Arakawa K."/>
        </authorList>
    </citation>
    <scope>NUCLEOTIDE SEQUENCE [LARGE SCALE GENOMIC DNA]</scope>
</reference>
<feature type="domain" description="Reverse transcriptase" evidence="1">
    <location>
        <begin position="1"/>
        <end position="161"/>
    </location>
</feature>
<dbReference type="Pfam" id="PF00078">
    <property type="entry name" value="RVT_1"/>
    <property type="match status" value="1"/>
</dbReference>
<dbReference type="Proteomes" id="UP000499080">
    <property type="component" value="Unassembled WGS sequence"/>
</dbReference>
<dbReference type="AlphaFoldDB" id="A0A4Y2CD75"/>
<accession>A0A4Y2CD75</accession>
<dbReference type="PANTHER" id="PTHR19446">
    <property type="entry name" value="REVERSE TRANSCRIPTASES"/>
    <property type="match status" value="1"/>
</dbReference>
<comment type="caution">
    <text evidence="2">The sequence shown here is derived from an EMBL/GenBank/DDBJ whole genome shotgun (WGS) entry which is preliminary data.</text>
</comment>
<evidence type="ECO:0000313" key="3">
    <source>
        <dbReference type="Proteomes" id="UP000499080"/>
    </source>
</evidence>
<name>A0A4Y2CD75_ARAVE</name>